<name>A0ABX0LK30_9BURK</name>
<dbReference type="PROSITE" id="PS50977">
    <property type="entry name" value="HTH_TETR_2"/>
    <property type="match status" value="1"/>
</dbReference>
<dbReference type="PANTHER" id="PTHR30055:SF146">
    <property type="entry name" value="HTH-TYPE TRANSCRIPTIONAL DUAL REGULATOR CECR"/>
    <property type="match status" value="1"/>
</dbReference>
<organism evidence="5 6">
    <name type="scientific">Massilia rubra</name>
    <dbReference type="NCBI Taxonomy" id="2607910"/>
    <lineage>
        <taxon>Bacteria</taxon>
        <taxon>Pseudomonadati</taxon>
        <taxon>Pseudomonadota</taxon>
        <taxon>Betaproteobacteria</taxon>
        <taxon>Burkholderiales</taxon>
        <taxon>Oxalobacteraceae</taxon>
        <taxon>Telluria group</taxon>
        <taxon>Massilia</taxon>
    </lineage>
</organism>
<dbReference type="InterPro" id="IPR009057">
    <property type="entry name" value="Homeodomain-like_sf"/>
</dbReference>
<dbReference type="Pfam" id="PF00440">
    <property type="entry name" value="TetR_N"/>
    <property type="match status" value="1"/>
</dbReference>
<feature type="DNA-binding region" description="H-T-H motif" evidence="2">
    <location>
        <begin position="51"/>
        <end position="70"/>
    </location>
</feature>
<evidence type="ECO:0000256" key="1">
    <source>
        <dbReference type="ARBA" id="ARBA00023125"/>
    </source>
</evidence>
<dbReference type="PANTHER" id="PTHR30055">
    <property type="entry name" value="HTH-TYPE TRANSCRIPTIONAL REGULATOR RUTR"/>
    <property type="match status" value="1"/>
</dbReference>
<dbReference type="Proteomes" id="UP000785613">
    <property type="component" value="Unassembled WGS sequence"/>
</dbReference>
<gene>
    <name evidence="5" type="ORF">F0185_01750</name>
</gene>
<dbReference type="Pfam" id="PF14246">
    <property type="entry name" value="TetR_C_7"/>
    <property type="match status" value="1"/>
</dbReference>
<dbReference type="EMBL" id="VUYU01000001">
    <property type="protein sequence ID" value="NHZ32317.1"/>
    <property type="molecule type" value="Genomic_DNA"/>
</dbReference>
<dbReference type="InterPro" id="IPR036271">
    <property type="entry name" value="Tet_transcr_reg_TetR-rel_C_sf"/>
</dbReference>
<evidence type="ECO:0000313" key="5">
    <source>
        <dbReference type="EMBL" id="NHZ32317.1"/>
    </source>
</evidence>
<dbReference type="SUPFAM" id="SSF46689">
    <property type="entry name" value="Homeodomain-like"/>
    <property type="match status" value="1"/>
</dbReference>
<evidence type="ECO:0000313" key="6">
    <source>
        <dbReference type="Proteomes" id="UP000785613"/>
    </source>
</evidence>
<comment type="caution">
    <text evidence="5">The sequence shown here is derived from an EMBL/GenBank/DDBJ whole genome shotgun (WGS) entry which is preliminary data.</text>
</comment>
<reference evidence="5 6" key="1">
    <citation type="submission" date="2019-09" db="EMBL/GenBank/DDBJ databases">
        <title>Taxonomy of Antarctic Massilia spp.: description of Massilia rubra sp. nov., Massilia aquatica sp. nov., Massilia mucilaginosa sp. nov., Massilia frigida sp. nov. isolated from streams, lakes and regoliths.</title>
        <authorList>
            <person name="Holochova P."/>
            <person name="Sedlacek I."/>
            <person name="Kralova S."/>
            <person name="Maslanova I."/>
            <person name="Busse H.-J."/>
            <person name="Stankova E."/>
            <person name="Vrbovska V."/>
            <person name="Kovarovic V."/>
            <person name="Bartak M."/>
            <person name="Svec P."/>
            <person name="Pantucek R."/>
        </authorList>
    </citation>
    <scope>NUCLEOTIDE SEQUENCE [LARGE SCALE GENOMIC DNA]</scope>
    <source>
        <strain evidence="5 6">CCM 8692</strain>
    </source>
</reference>
<proteinExistence type="predicted"/>
<keyword evidence="1 2" id="KW-0238">DNA-binding</keyword>
<sequence>MTTAFPAPPVPAAPATKSAGRPRACELEARHNNLIQTAGELMLKHGYSKVSLETIAREAHVAVRTIYVKFGGKAGLFQAVLLANRSRFFTASAVESDMRPLKQAISEFSLQFFDMISAPEALSMQRMVVAEAASNPELSTSFYEAGPRQTREMLLRYFARADVRAQLREDLALELIPTFLLNCVQGEYFGRFLFQPVAQAREDVVTALEQRLDLFYRSVLRAP</sequence>
<dbReference type="InterPro" id="IPR001647">
    <property type="entry name" value="HTH_TetR"/>
</dbReference>
<dbReference type="Gene3D" id="1.10.357.10">
    <property type="entry name" value="Tetracycline Repressor, domain 2"/>
    <property type="match status" value="1"/>
</dbReference>
<dbReference type="SUPFAM" id="SSF48498">
    <property type="entry name" value="Tetracyclin repressor-like, C-terminal domain"/>
    <property type="match status" value="1"/>
</dbReference>
<feature type="compositionally biased region" description="Pro residues" evidence="3">
    <location>
        <begin position="1"/>
        <end position="12"/>
    </location>
</feature>
<evidence type="ECO:0000259" key="4">
    <source>
        <dbReference type="PROSITE" id="PS50977"/>
    </source>
</evidence>
<dbReference type="InterPro" id="IPR050109">
    <property type="entry name" value="HTH-type_TetR-like_transc_reg"/>
</dbReference>
<feature type="region of interest" description="Disordered" evidence="3">
    <location>
        <begin position="1"/>
        <end position="21"/>
    </location>
</feature>
<accession>A0ABX0LK30</accession>
<evidence type="ECO:0000256" key="2">
    <source>
        <dbReference type="PROSITE-ProRule" id="PRU00335"/>
    </source>
</evidence>
<evidence type="ECO:0000256" key="3">
    <source>
        <dbReference type="SAM" id="MobiDB-lite"/>
    </source>
</evidence>
<keyword evidence="6" id="KW-1185">Reference proteome</keyword>
<protein>
    <submittedName>
        <fullName evidence="5">TetR/AcrR family transcriptional regulator</fullName>
    </submittedName>
</protein>
<dbReference type="RefSeq" id="WP_167221009.1">
    <property type="nucleotide sequence ID" value="NZ_VUYU01000001.1"/>
</dbReference>
<dbReference type="InterPro" id="IPR039536">
    <property type="entry name" value="TetR_C_Proteobacteria"/>
</dbReference>
<feature type="domain" description="HTH tetR-type" evidence="4">
    <location>
        <begin position="28"/>
        <end position="88"/>
    </location>
</feature>